<dbReference type="GO" id="GO:0008270">
    <property type="term" value="F:zinc ion binding"/>
    <property type="evidence" value="ECO:0007669"/>
    <property type="project" value="UniProtKB-UniRule"/>
</dbReference>
<keyword evidence="1" id="KW-0539">Nucleus</keyword>
<reference evidence="4" key="2">
    <citation type="journal article" date="2017" name="J. Anim. Genet.">
        <title>Multiple reference genome sequences of hot pepper reveal the massive evolution of plant disease resistance genes by retroduplication.</title>
        <authorList>
            <person name="Kim S."/>
            <person name="Park J."/>
            <person name="Yeom S.-I."/>
            <person name="Kim Y.-M."/>
            <person name="Seo E."/>
            <person name="Kim K.-T."/>
            <person name="Kim M.-S."/>
            <person name="Lee J.M."/>
            <person name="Cheong K."/>
            <person name="Shin H.-S."/>
            <person name="Kim S.-B."/>
            <person name="Han K."/>
            <person name="Lee J."/>
            <person name="Park M."/>
            <person name="Lee H.-A."/>
            <person name="Lee H.-Y."/>
            <person name="Lee Y."/>
            <person name="Oh S."/>
            <person name="Lee J.H."/>
            <person name="Choi E."/>
            <person name="Choi E."/>
            <person name="Lee S.E."/>
            <person name="Jeon J."/>
            <person name="Kim H."/>
            <person name="Choi G."/>
            <person name="Song H."/>
            <person name="Lee J."/>
            <person name="Lee S.-C."/>
            <person name="Kwon J.-K."/>
            <person name="Lee H.-Y."/>
            <person name="Koo N."/>
            <person name="Hong Y."/>
            <person name="Kim R.W."/>
            <person name="Kang W.-H."/>
            <person name="Huh J.H."/>
            <person name="Kang B.-C."/>
            <person name="Yang T.-J."/>
            <person name="Lee Y.-H."/>
            <person name="Bennetzen J.L."/>
            <person name="Choi D."/>
        </authorList>
    </citation>
    <scope>NUCLEOTIDE SEQUENCE [LARGE SCALE GENOMIC DNA]</scope>
    <source>
        <strain evidence="4">cv. PBC81</strain>
    </source>
</reference>
<dbReference type="EMBL" id="MLFT02000003">
    <property type="protein sequence ID" value="PHT52540.1"/>
    <property type="molecule type" value="Genomic_DNA"/>
</dbReference>
<protein>
    <recommendedName>
        <fullName evidence="1">Protein FAR1-RELATED SEQUENCE</fullName>
    </recommendedName>
</protein>
<evidence type="ECO:0000256" key="2">
    <source>
        <dbReference type="SAM" id="MobiDB-lite"/>
    </source>
</evidence>
<comment type="subcellular location">
    <subcellularLocation>
        <location evidence="1">Nucleus</location>
    </subcellularLocation>
</comment>
<evidence type="ECO:0000313" key="3">
    <source>
        <dbReference type="EMBL" id="PHT52540.1"/>
    </source>
</evidence>
<reference evidence="3 4" key="1">
    <citation type="journal article" date="2017" name="Genome Biol.">
        <title>New reference genome sequences of hot pepper reveal the massive evolution of plant disease-resistance genes by retroduplication.</title>
        <authorList>
            <person name="Kim S."/>
            <person name="Park J."/>
            <person name="Yeom S.I."/>
            <person name="Kim Y.M."/>
            <person name="Seo E."/>
            <person name="Kim K.T."/>
            <person name="Kim M.S."/>
            <person name="Lee J.M."/>
            <person name="Cheong K."/>
            <person name="Shin H.S."/>
            <person name="Kim S.B."/>
            <person name="Han K."/>
            <person name="Lee J."/>
            <person name="Park M."/>
            <person name="Lee H.A."/>
            <person name="Lee H.Y."/>
            <person name="Lee Y."/>
            <person name="Oh S."/>
            <person name="Lee J.H."/>
            <person name="Choi E."/>
            <person name="Choi E."/>
            <person name="Lee S.E."/>
            <person name="Jeon J."/>
            <person name="Kim H."/>
            <person name="Choi G."/>
            <person name="Song H."/>
            <person name="Lee J."/>
            <person name="Lee S.C."/>
            <person name="Kwon J.K."/>
            <person name="Lee H.Y."/>
            <person name="Koo N."/>
            <person name="Hong Y."/>
            <person name="Kim R.W."/>
            <person name="Kang W.H."/>
            <person name="Huh J.H."/>
            <person name="Kang B.C."/>
            <person name="Yang T.J."/>
            <person name="Lee Y.H."/>
            <person name="Bennetzen J.L."/>
            <person name="Choi D."/>
        </authorList>
    </citation>
    <scope>NUCLEOTIDE SEQUENCE [LARGE SCALE GENOMIC DNA]</scope>
    <source>
        <strain evidence="4">cv. PBC81</strain>
    </source>
</reference>
<accession>A0A2G2X515</accession>
<keyword evidence="1" id="KW-0479">Metal-binding</keyword>
<name>A0A2G2X515_CAPBA</name>
<dbReference type="Proteomes" id="UP000224567">
    <property type="component" value="Unassembled WGS sequence"/>
</dbReference>
<gene>
    <name evidence="3" type="ORF">CQW23_07002</name>
</gene>
<evidence type="ECO:0000313" key="4">
    <source>
        <dbReference type="Proteomes" id="UP000224567"/>
    </source>
</evidence>
<dbReference type="AlphaFoldDB" id="A0A2G2X515"/>
<keyword evidence="4" id="KW-1185">Reference proteome</keyword>
<organism evidence="3 4">
    <name type="scientific">Capsicum baccatum</name>
    <name type="common">Peruvian pepper</name>
    <dbReference type="NCBI Taxonomy" id="33114"/>
    <lineage>
        <taxon>Eukaryota</taxon>
        <taxon>Viridiplantae</taxon>
        <taxon>Streptophyta</taxon>
        <taxon>Embryophyta</taxon>
        <taxon>Tracheophyta</taxon>
        <taxon>Spermatophyta</taxon>
        <taxon>Magnoliopsida</taxon>
        <taxon>eudicotyledons</taxon>
        <taxon>Gunneridae</taxon>
        <taxon>Pentapetalae</taxon>
        <taxon>asterids</taxon>
        <taxon>lamiids</taxon>
        <taxon>Solanales</taxon>
        <taxon>Solanaceae</taxon>
        <taxon>Solanoideae</taxon>
        <taxon>Capsiceae</taxon>
        <taxon>Capsicum</taxon>
    </lineage>
</organism>
<feature type="region of interest" description="Disordered" evidence="2">
    <location>
        <begin position="128"/>
        <end position="148"/>
    </location>
</feature>
<dbReference type="PANTHER" id="PTHR31669:SF251">
    <property type="entry name" value="PROTEIN FAR1-RELATED SEQUENCE"/>
    <property type="match status" value="1"/>
</dbReference>
<dbReference type="STRING" id="33114.A0A2G2X515"/>
<comment type="caution">
    <text evidence="3">The sequence shown here is derived from an EMBL/GenBank/DDBJ whole genome shotgun (WGS) entry which is preliminary data.</text>
</comment>
<comment type="function">
    <text evidence="1">Putative transcription activator involved in regulating light control of development.</text>
</comment>
<proteinExistence type="inferred from homology"/>
<dbReference type="GO" id="GO:0006355">
    <property type="term" value="P:regulation of DNA-templated transcription"/>
    <property type="evidence" value="ECO:0007669"/>
    <property type="project" value="UniProtKB-UniRule"/>
</dbReference>
<sequence length="148" mass="17281">MPDIVHCLSIWNIFAKILKKLKGLENHYDEAKNVFVSTVLDSLTKDKFEDRWENFITRCEAVHSYFDGFVNAKSTLKIFIEKYDVALRDKYEKELREENKMDYIKLKLVELENKLLNWDDATAEKVHTTFPNAPKDGTASIPDPPLAR</sequence>
<dbReference type="OrthoDB" id="1928232at2759"/>
<dbReference type="GO" id="GO:0005634">
    <property type="term" value="C:nucleus"/>
    <property type="evidence" value="ECO:0007669"/>
    <property type="project" value="UniProtKB-SubCell"/>
</dbReference>
<evidence type="ECO:0000256" key="1">
    <source>
        <dbReference type="RuleBase" id="RU367018"/>
    </source>
</evidence>
<dbReference type="InterPro" id="IPR031052">
    <property type="entry name" value="FHY3/FAR1"/>
</dbReference>
<comment type="similarity">
    <text evidence="1">Belongs to the FHY3/FAR1 family.</text>
</comment>
<keyword evidence="1" id="KW-0863">Zinc-finger</keyword>
<keyword evidence="1" id="KW-0862">Zinc</keyword>
<dbReference type="PANTHER" id="PTHR31669">
    <property type="entry name" value="PROTEIN FAR1-RELATED SEQUENCE 10-RELATED"/>
    <property type="match status" value="1"/>
</dbReference>